<dbReference type="STRING" id="1116229.S3EDI2"/>
<protein>
    <recommendedName>
        <fullName evidence="6">Magnesium transport protein CorA, transmembrane region</fullName>
    </recommendedName>
</protein>
<dbReference type="PANTHER" id="PTHR46494:SF1">
    <property type="entry name" value="CORA FAMILY METAL ION TRANSPORTER (EUROFUNG)"/>
    <property type="match status" value="1"/>
</dbReference>
<dbReference type="PANTHER" id="PTHR46494">
    <property type="entry name" value="CORA FAMILY METAL ION TRANSPORTER (EUROFUNG)"/>
    <property type="match status" value="1"/>
</dbReference>
<dbReference type="RefSeq" id="XP_008077151.1">
    <property type="nucleotide sequence ID" value="XM_008078960.1"/>
</dbReference>
<comment type="subcellular location">
    <subcellularLocation>
        <location evidence="1">Cell membrane</location>
        <topology evidence="1">Multi-pass membrane protein</topology>
    </subcellularLocation>
</comment>
<evidence type="ECO:0000313" key="4">
    <source>
        <dbReference type="EMBL" id="EPE36333.1"/>
    </source>
</evidence>
<keyword evidence="3" id="KW-0812">Transmembrane</keyword>
<dbReference type="GO" id="GO:0015087">
    <property type="term" value="F:cobalt ion transmembrane transporter activity"/>
    <property type="evidence" value="ECO:0007669"/>
    <property type="project" value="TreeGrafter"/>
</dbReference>
<dbReference type="KEGG" id="glz:GLAREA_05671"/>
<dbReference type="eggNOG" id="ENOG502S0UJ">
    <property type="taxonomic scope" value="Eukaryota"/>
</dbReference>
<dbReference type="GO" id="GO:0000287">
    <property type="term" value="F:magnesium ion binding"/>
    <property type="evidence" value="ECO:0007669"/>
    <property type="project" value="TreeGrafter"/>
</dbReference>
<proteinExistence type="predicted"/>
<evidence type="ECO:0000256" key="1">
    <source>
        <dbReference type="ARBA" id="ARBA00004651"/>
    </source>
</evidence>
<feature type="transmembrane region" description="Helical" evidence="3">
    <location>
        <begin position="477"/>
        <end position="499"/>
    </location>
</feature>
<evidence type="ECO:0008006" key="6">
    <source>
        <dbReference type="Google" id="ProtNLM"/>
    </source>
</evidence>
<evidence type="ECO:0000256" key="2">
    <source>
        <dbReference type="SAM" id="MobiDB-lite"/>
    </source>
</evidence>
<feature type="region of interest" description="Disordered" evidence="2">
    <location>
        <begin position="57"/>
        <end position="93"/>
    </location>
</feature>
<evidence type="ECO:0000313" key="5">
    <source>
        <dbReference type="Proteomes" id="UP000016922"/>
    </source>
</evidence>
<evidence type="ECO:0000256" key="3">
    <source>
        <dbReference type="SAM" id="Phobius"/>
    </source>
</evidence>
<keyword evidence="3" id="KW-0472">Membrane</keyword>
<feature type="transmembrane region" description="Helical" evidence="3">
    <location>
        <begin position="511"/>
        <end position="533"/>
    </location>
</feature>
<feature type="region of interest" description="Disordered" evidence="2">
    <location>
        <begin position="396"/>
        <end position="417"/>
    </location>
</feature>
<dbReference type="OMA" id="FGTRWIN"/>
<dbReference type="AlphaFoldDB" id="S3EDI2"/>
<gene>
    <name evidence="4" type="ORF">GLAREA_05671</name>
</gene>
<dbReference type="GO" id="GO:0050897">
    <property type="term" value="F:cobalt ion binding"/>
    <property type="evidence" value="ECO:0007669"/>
    <property type="project" value="TreeGrafter"/>
</dbReference>
<reference evidence="4 5" key="1">
    <citation type="journal article" date="2013" name="BMC Genomics">
        <title>Genomics-driven discovery of the pneumocandin biosynthetic gene cluster in the fungus Glarea lozoyensis.</title>
        <authorList>
            <person name="Chen L."/>
            <person name="Yue Q."/>
            <person name="Zhang X."/>
            <person name="Xiang M."/>
            <person name="Wang C."/>
            <person name="Li S."/>
            <person name="Che Y."/>
            <person name="Ortiz-Lopez F.J."/>
            <person name="Bills G.F."/>
            <person name="Liu X."/>
            <person name="An Z."/>
        </authorList>
    </citation>
    <scope>NUCLEOTIDE SEQUENCE [LARGE SCALE GENOMIC DNA]</scope>
    <source>
        <strain evidence="5">ATCC 20868 / MF5171</strain>
    </source>
</reference>
<dbReference type="Gene3D" id="1.20.58.340">
    <property type="entry name" value="Magnesium transport protein CorA, transmembrane region"/>
    <property type="match status" value="1"/>
</dbReference>
<dbReference type="OrthoDB" id="5430812at2759"/>
<keyword evidence="5" id="KW-1185">Reference proteome</keyword>
<dbReference type="HOGENOM" id="CLU_015417_2_0_1"/>
<sequence>MEKDGRFVNYDDEDYYRKSQEFVKDPSTSNFVVEFGRTKAKIAFDLDVRQFGALISEERPDNRHARPASENASSDDENATPEHKNETPIRNIWGPDGGVDRGIRYDRLKNEGVADLLGKHYGFSARLRAIIKTPPNFDVEKATTKKPNRIKQKLHIDKLGDEEKGDVSRTSLDYAATKEPVKELPKLSHYSIVNQMVNYHAVDSGDKFICVGANWMHRRRSKKSAANILEDEGRQRRLYSWLIICDDNTVISFHEDSGMTNSEDLLSLRANTISVLSQVSILNQDSFNPISLQTVRAALDQENDTHHGHEGASNLFYYLFDDWHAAYETVAGFQTTLGNLRTYILQNASKRSVDTIEIDVIPRLHVLGSRIREMDHVYEGYKNIIQRILEPPKIDNSRTLSANSESQWSRGKGRQGPAIATSAISRFERLGDRLQLLILSETKEFMAEKDALTNTYFNINAQKDSEATASLTRAAGLLAKLSVLFLPVSLMTSYFSIQIKDLEGVYTREDYWYSFAVIMSLSFLGVFFCGRLLMYISESFDKYVSKRFNTRLAGAWARLRGRSREKES</sequence>
<dbReference type="EMBL" id="KE145353">
    <property type="protein sequence ID" value="EPE36333.1"/>
    <property type="molecule type" value="Genomic_DNA"/>
</dbReference>
<dbReference type="GO" id="GO:0005886">
    <property type="term" value="C:plasma membrane"/>
    <property type="evidence" value="ECO:0007669"/>
    <property type="project" value="UniProtKB-SubCell"/>
</dbReference>
<dbReference type="GeneID" id="19464725"/>
<accession>S3EDI2</accession>
<feature type="compositionally biased region" description="Polar residues" evidence="2">
    <location>
        <begin position="397"/>
        <end position="409"/>
    </location>
</feature>
<keyword evidence="3" id="KW-1133">Transmembrane helix</keyword>
<organism evidence="4 5">
    <name type="scientific">Glarea lozoyensis (strain ATCC 20868 / MF5171)</name>
    <dbReference type="NCBI Taxonomy" id="1116229"/>
    <lineage>
        <taxon>Eukaryota</taxon>
        <taxon>Fungi</taxon>
        <taxon>Dikarya</taxon>
        <taxon>Ascomycota</taxon>
        <taxon>Pezizomycotina</taxon>
        <taxon>Leotiomycetes</taxon>
        <taxon>Helotiales</taxon>
        <taxon>Helotiaceae</taxon>
        <taxon>Glarea</taxon>
    </lineage>
</organism>
<name>S3EDI2_GLAL2</name>
<dbReference type="GO" id="GO:0015095">
    <property type="term" value="F:magnesium ion transmembrane transporter activity"/>
    <property type="evidence" value="ECO:0007669"/>
    <property type="project" value="TreeGrafter"/>
</dbReference>
<dbReference type="Proteomes" id="UP000016922">
    <property type="component" value="Unassembled WGS sequence"/>
</dbReference>